<dbReference type="InterPro" id="IPR015424">
    <property type="entry name" value="PyrdxlP-dep_Trfase"/>
</dbReference>
<evidence type="ECO:0000313" key="8">
    <source>
        <dbReference type="Proteomes" id="UP000177622"/>
    </source>
</evidence>
<dbReference type="OrthoDB" id="691673at2759"/>
<dbReference type="Pfam" id="PF00155">
    <property type="entry name" value="Aminotran_1_2"/>
    <property type="match status" value="1"/>
</dbReference>
<dbReference type="GO" id="GO:0008483">
    <property type="term" value="F:transaminase activity"/>
    <property type="evidence" value="ECO:0007669"/>
    <property type="project" value="UniProtKB-KW"/>
</dbReference>
<dbReference type="InterPro" id="IPR015421">
    <property type="entry name" value="PyrdxlP-dep_Trfase_major"/>
</dbReference>
<dbReference type="AlphaFoldDB" id="A0A1F5LW17"/>
<evidence type="ECO:0000256" key="2">
    <source>
        <dbReference type="ARBA" id="ARBA00007441"/>
    </source>
</evidence>
<dbReference type="GO" id="GO:0030170">
    <property type="term" value="F:pyridoxal phosphate binding"/>
    <property type="evidence" value="ECO:0007669"/>
    <property type="project" value="InterPro"/>
</dbReference>
<dbReference type="InterPro" id="IPR004839">
    <property type="entry name" value="Aminotransferase_I/II_large"/>
</dbReference>
<dbReference type="SUPFAM" id="SSF53383">
    <property type="entry name" value="PLP-dependent transferases"/>
    <property type="match status" value="1"/>
</dbReference>
<dbReference type="PANTHER" id="PTHR42790">
    <property type="entry name" value="AMINOTRANSFERASE"/>
    <property type="match status" value="1"/>
</dbReference>
<feature type="domain" description="Aminotransferase class I/classII large" evidence="6">
    <location>
        <begin position="156"/>
        <end position="380"/>
    </location>
</feature>
<proteinExistence type="inferred from homology"/>
<comment type="cofactor">
    <cofactor evidence="1">
        <name>pyridoxal 5'-phosphate</name>
        <dbReference type="ChEBI" id="CHEBI:597326"/>
    </cofactor>
</comment>
<dbReference type="RefSeq" id="XP_022492558.1">
    <property type="nucleotide sequence ID" value="XM_022627377.1"/>
</dbReference>
<reference evidence="7 8" key="1">
    <citation type="journal article" date="2016" name="Sci. Rep.">
        <title>Penicillium arizonense, a new, genome sequenced fungal species, reveals a high chemical diversity in secreted metabolites.</title>
        <authorList>
            <person name="Grijseels S."/>
            <person name="Nielsen J.C."/>
            <person name="Randelovic M."/>
            <person name="Nielsen J."/>
            <person name="Nielsen K.F."/>
            <person name="Workman M."/>
            <person name="Frisvad J.C."/>
        </authorList>
    </citation>
    <scope>NUCLEOTIDE SEQUENCE [LARGE SCALE GENOMIC DNA]</scope>
    <source>
        <strain evidence="7 8">CBS 141311</strain>
    </source>
</reference>
<keyword evidence="4" id="KW-0808">Transferase</keyword>
<organism evidence="7 8">
    <name type="scientific">Penicillium arizonense</name>
    <dbReference type="NCBI Taxonomy" id="1835702"/>
    <lineage>
        <taxon>Eukaryota</taxon>
        <taxon>Fungi</taxon>
        <taxon>Dikarya</taxon>
        <taxon>Ascomycota</taxon>
        <taxon>Pezizomycotina</taxon>
        <taxon>Eurotiomycetes</taxon>
        <taxon>Eurotiomycetidae</taxon>
        <taxon>Eurotiales</taxon>
        <taxon>Aspergillaceae</taxon>
        <taxon>Penicillium</taxon>
    </lineage>
</organism>
<evidence type="ECO:0000259" key="6">
    <source>
        <dbReference type="Pfam" id="PF00155"/>
    </source>
</evidence>
<dbReference type="PANTHER" id="PTHR42790:SF1">
    <property type="entry name" value="AROMATIC AMINO ACID AMINOTRANSFERASE, HYPOTHETICAL (EUROFUNG)"/>
    <property type="match status" value="1"/>
</dbReference>
<evidence type="ECO:0000256" key="3">
    <source>
        <dbReference type="ARBA" id="ARBA00022576"/>
    </source>
</evidence>
<sequence length="579" mass="65148">MTASAPLPLDLSHHLSYATKNKKPSSVKDFYKYFQIPGIANFAGGLPHPSYFPYDTLEAKVALPQRFQPTNNEDVKTSVRVTVPKESHTKDVSRRIDLATALQYGTAEGIAPLSTFLRQFTREHLHPNIPYAGGPDVIMTCGSTDGFHKAVEAFTNIWNPDRDWIQQREGVLCEEWAYMNAIQTARPRGLNIASVAMDGQGMLATGKGGLKDVLENWDFRRGRRPHLMYTVATGQNPTGGTLSVERRKQIYALCQRYDVIIVEDEPYWNLQFPSAYEKTVHYRGSSPEPNLYTKNYNAEGKSSGYAFLDSLVPSYLSIDTEGRVVRLDTFSKTIAPGSRLGWITAQPAFIERFARITEVTTQQPSGFVQSLVAGMIFGKSEEDNTARSKQVSSGWHMDGWVRWLEGLRGSYEKRMQAMCTVLEENKYLFHKGSTVDHVEDWEVIDRVQMFDFVWPMGGMFTWIEIFFDTHPLRSQFSGERLSKACWIHLTKKPYLCLVGPGSMFAATPTSAAKAYRYIRVAFAPMDIDAVAPFTHRLVEGLRAFWQLKNLDGLSGDEEAEMAMEALRLGPGVNFLGTGC</sequence>
<dbReference type="Proteomes" id="UP000177622">
    <property type="component" value="Unassembled WGS sequence"/>
</dbReference>
<dbReference type="GO" id="GO:1901605">
    <property type="term" value="P:alpha-amino acid metabolic process"/>
    <property type="evidence" value="ECO:0007669"/>
    <property type="project" value="TreeGrafter"/>
</dbReference>
<dbReference type="CDD" id="cd00609">
    <property type="entry name" value="AAT_like"/>
    <property type="match status" value="1"/>
</dbReference>
<comment type="similarity">
    <text evidence="2">Belongs to the class-I pyridoxal-phosphate-dependent aminotransferase family.</text>
</comment>
<evidence type="ECO:0000256" key="5">
    <source>
        <dbReference type="ARBA" id="ARBA00022898"/>
    </source>
</evidence>
<protein>
    <recommendedName>
        <fullName evidence="6">Aminotransferase class I/classII large domain-containing protein</fullName>
    </recommendedName>
</protein>
<comment type="caution">
    <text evidence="7">The sequence shown here is derived from an EMBL/GenBank/DDBJ whole genome shotgun (WGS) entry which is preliminary data.</text>
</comment>
<keyword evidence="8" id="KW-1185">Reference proteome</keyword>
<dbReference type="InterPro" id="IPR050859">
    <property type="entry name" value="Class-I_PLP-dep_aminotransf"/>
</dbReference>
<evidence type="ECO:0000313" key="7">
    <source>
        <dbReference type="EMBL" id="OGE57131.1"/>
    </source>
</evidence>
<name>A0A1F5LW17_PENAI</name>
<dbReference type="GeneID" id="34572111"/>
<accession>A0A1F5LW17</accession>
<gene>
    <name evidence="7" type="ORF">PENARI_c002G03586</name>
</gene>
<evidence type="ECO:0000256" key="4">
    <source>
        <dbReference type="ARBA" id="ARBA00022679"/>
    </source>
</evidence>
<evidence type="ECO:0000256" key="1">
    <source>
        <dbReference type="ARBA" id="ARBA00001933"/>
    </source>
</evidence>
<dbReference type="Gene3D" id="3.40.640.10">
    <property type="entry name" value="Type I PLP-dependent aspartate aminotransferase-like (Major domain)"/>
    <property type="match status" value="1"/>
</dbReference>
<dbReference type="EMBL" id="LXJU01000002">
    <property type="protein sequence ID" value="OGE57131.1"/>
    <property type="molecule type" value="Genomic_DNA"/>
</dbReference>
<keyword evidence="5" id="KW-0663">Pyridoxal phosphate</keyword>
<dbReference type="STRING" id="1835702.A0A1F5LW17"/>
<keyword evidence="3" id="KW-0032">Aminotransferase</keyword>